<reference evidence="2 3" key="1">
    <citation type="submission" date="2019-07" db="EMBL/GenBank/DDBJ databases">
        <title>Genomic Encyclopedia of Type Strains, Phase I: the one thousand microbial genomes (KMG-I) project.</title>
        <authorList>
            <person name="Kyrpides N."/>
        </authorList>
    </citation>
    <scope>NUCLEOTIDE SEQUENCE [LARGE SCALE GENOMIC DNA]</scope>
    <source>
        <strain evidence="2 3">DSM 13558</strain>
    </source>
</reference>
<evidence type="ECO:0000313" key="3">
    <source>
        <dbReference type="Proteomes" id="UP000315343"/>
    </source>
</evidence>
<evidence type="ECO:0000256" key="1">
    <source>
        <dbReference type="SAM" id="Phobius"/>
    </source>
</evidence>
<organism evidence="2 3">
    <name type="scientific">Sedimentibacter saalensis</name>
    <dbReference type="NCBI Taxonomy" id="130788"/>
    <lineage>
        <taxon>Bacteria</taxon>
        <taxon>Bacillati</taxon>
        <taxon>Bacillota</taxon>
        <taxon>Tissierellia</taxon>
        <taxon>Sedimentibacter</taxon>
    </lineage>
</organism>
<protein>
    <submittedName>
        <fullName evidence="2">Uncharacterized protein</fullName>
    </submittedName>
</protein>
<evidence type="ECO:0000313" key="2">
    <source>
        <dbReference type="EMBL" id="TWH80746.1"/>
    </source>
</evidence>
<keyword evidence="1" id="KW-0812">Transmembrane</keyword>
<feature type="transmembrane region" description="Helical" evidence="1">
    <location>
        <begin position="12"/>
        <end position="30"/>
    </location>
</feature>
<dbReference type="RefSeq" id="WP_145082857.1">
    <property type="nucleotide sequence ID" value="NZ_DAMBUX010000002.1"/>
</dbReference>
<keyword evidence="1" id="KW-1133">Transmembrane helix</keyword>
<proteinExistence type="predicted"/>
<comment type="caution">
    <text evidence="2">The sequence shown here is derived from an EMBL/GenBank/DDBJ whole genome shotgun (WGS) entry which is preliminary data.</text>
</comment>
<keyword evidence="3" id="KW-1185">Reference proteome</keyword>
<sequence length="69" mass="7982">MEVFKEFWSTYYMNILFGAVLQGLICGSISSKIAKLKGYYEFKYTLFGFFFSFIGVIVAANLPKKSYHQ</sequence>
<keyword evidence="1" id="KW-0472">Membrane</keyword>
<dbReference type="AlphaFoldDB" id="A0A562JBV5"/>
<name>A0A562JBV5_9FIRM</name>
<gene>
    <name evidence="2" type="ORF">LY60_02008</name>
</gene>
<feature type="transmembrane region" description="Helical" evidence="1">
    <location>
        <begin position="42"/>
        <end position="62"/>
    </location>
</feature>
<accession>A0A562JBV5</accession>
<dbReference type="EMBL" id="VLKH01000004">
    <property type="protein sequence ID" value="TWH80746.1"/>
    <property type="molecule type" value="Genomic_DNA"/>
</dbReference>
<dbReference type="Proteomes" id="UP000315343">
    <property type="component" value="Unassembled WGS sequence"/>
</dbReference>